<organism evidence="5 6">
    <name type="scientific">Paenibacillus etheri</name>
    <dbReference type="NCBI Taxonomy" id="1306852"/>
    <lineage>
        <taxon>Bacteria</taxon>
        <taxon>Bacillati</taxon>
        <taxon>Bacillota</taxon>
        <taxon>Bacilli</taxon>
        <taxon>Bacillales</taxon>
        <taxon>Paenibacillaceae</taxon>
        <taxon>Paenibacillus</taxon>
    </lineage>
</organism>
<dbReference type="Gene3D" id="3.90.780.10">
    <property type="entry name" value="5'-Nucleotidase, C-terminal domain"/>
    <property type="match status" value="1"/>
</dbReference>
<dbReference type="Gene3D" id="3.60.21.10">
    <property type="match status" value="1"/>
</dbReference>
<evidence type="ECO:0000259" key="4">
    <source>
        <dbReference type="Pfam" id="PF02872"/>
    </source>
</evidence>
<dbReference type="PRINTS" id="PR01607">
    <property type="entry name" value="APYRASEFAMLY"/>
</dbReference>
<dbReference type="EMBL" id="LCZJ02000037">
    <property type="protein sequence ID" value="KTD84172.1"/>
    <property type="molecule type" value="Genomic_DNA"/>
</dbReference>
<dbReference type="Proteomes" id="UP000054709">
    <property type="component" value="Unassembled WGS sequence"/>
</dbReference>
<proteinExistence type="inferred from homology"/>
<dbReference type="InterPro" id="IPR004843">
    <property type="entry name" value="Calcineurin-like_PHP"/>
</dbReference>
<feature type="domain" description="Calcineurin-like phosphoesterase" evidence="3">
    <location>
        <begin position="9"/>
        <end position="226"/>
    </location>
</feature>
<gene>
    <name evidence="5" type="ORF">UQ64_28855</name>
</gene>
<dbReference type="GO" id="GO:0000166">
    <property type="term" value="F:nucleotide binding"/>
    <property type="evidence" value="ECO:0007669"/>
    <property type="project" value="UniProtKB-KW"/>
</dbReference>
<dbReference type="PANTHER" id="PTHR11575">
    <property type="entry name" value="5'-NUCLEOTIDASE-RELATED"/>
    <property type="match status" value="1"/>
</dbReference>
<dbReference type="GO" id="GO:0016787">
    <property type="term" value="F:hydrolase activity"/>
    <property type="evidence" value="ECO:0007669"/>
    <property type="project" value="UniProtKB-KW"/>
</dbReference>
<feature type="domain" description="5'-Nucleotidase C-terminal" evidence="4">
    <location>
        <begin position="316"/>
        <end position="468"/>
    </location>
</feature>
<name>A0A0W1AS62_9BACL</name>
<dbReference type="InterPro" id="IPR029052">
    <property type="entry name" value="Metallo-depent_PP-like"/>
</dbReference>
<evidence type="ECO:0000256" key="1">
    <source>
        <dbReference type="ARBA" id="ARBA00022729"/>
    </source>
</evidence>
<dbReference type="GO" id="GO:0009166">
    <property type="term" value="P:nucleotide catabolic process"/>
    <property type="evidence" value="ECO:0007669"/>
    <property type="project" value="InterPro"/>
</dbReference>
<keyword evidence="6" id="KW-1185">Reference proteome</keyword>
<comment type="caution">
    <text evidence="5">The sequence shown here is derived from an EMBL/GenBank/DDBJ whole genome shotgun (WGS) entry which is preliminary data.</text>
</comment>
<dbReference type="Pfam" id="PF02872">
    <property type="entry name" value="5_nucleotid_C"/>
    <property type="match status" value="1"/>
</dbReference>
<dbReference type="InterPro" id="IPR036907">
    <property type="entry name" value="5'-Nucleotdase_C_sf"/>
</dbReference>
<evidence type="ECO:0008006" key="7">
    <source>
        <dbReference type="Google" id="ProtNLM"/>
    </source>
</evidence>
<dbReference type="GO" id="GO:0030288">
    <property type="term" value="C:outer membrane-bounded periplasmic space"/>
    <property type="evidence" value="ECO:0007669"/>
    <property type="project" value="TreeGrafter"/>
</dbReference>
<dbReference type="Pfam" id="PF00149">
    <property type="entry name" value="Metallophos"/>
    <property type="match status" value="1"/>
</dbReference>
<sequence>MPHNDDTITLLYTSDMHGHWTRADGQSDGSLACAAQYAANIRNSHKHVWMIDNGDLLQGTPLASHVAQNEGECGAEMVGNLLRASGVDMAVPGNHDFDYGIPYLKGVIASSSCVWLAANVRHRSGKRLAESCHIAEFGARRIAFIGVTTRVPAWQYPDRLEGWEWHDEVLTVKAIVDHIRSNVDAIVVCYHGGVEREGAPDQENAALRMAREVEGIDVLLTGHQHDRFVRREGKTLMLQPGSHGTDIGEVTLTFLTGEDSKEMVSEGRITDITGQEESAEVVAEVLKVRDRAEAGLGKVLCLCDSRFQLHDWHDLTCSEHPIVEWMHRVQLKESRAQLSAVAYAGEKQLKLSSGQLTRGDIQRIFPYMDSLSVFEIKGAELLSALEVSASWYDDKSQEPHADWLKPQLLLYQFIMFEGVRYTIDLSRPIGSRLRACHYQGQAVWHADSFTIVMTDYLAGQASRYPMLRRMKRLYGIEEPLARLLESNAGSQCMLRIDYTSNWEIIGGNVDVDSLNEEEAQGGGL</sequence>
<protein>
    <recommendedName>
        <fullName evidence="7">Bifunctional metallophosphatase/5'-nucleotidase</fullName>
    </recommendedName>
</protein>
<evidence type="ECO:0000259" key="3">
    <source>
        <dbReference type="Pfam" id="PF00149"/>
    </source>
</evidence>
<evidence type="ECO:0000313" key="5">
    <source>
        <dbReference type="EMBL" id="KTD84172.1"/>
    </source>
</evidence>
<keyword evidence="1" id="KW-0732">Signal</keyword>
<keyword evidence="2" id="KW-0378">Hydrolase</keyword>
<accession>A0A0W1AS62</accession>
<dbReference type="InterPro" id="IPR006179">
    <property type="entry name" value="5_nucleotidase/apyrase"/>
</dbReference>
<dbReference type="SUPFAM" id="SSF56300">
    <property type="entry name" value="Metallo-dependent phosphatases"/>
    <property type="match status" value="1"/>
</dbReference>
<comment type="similarity">
    <text evidence="2">Belongs to the 5'-nucleotidase family.</text>
</comment>
<dbReference type="InterPro" id="IPR008334">
    <property type="entry name" value="5'-Nucleotdase_C"/>
</dbReference>
<keyword evidence="2" id="KW-0547">Nucleotide-binding</keyword>
<dbReference type="PANTHER" id="PTHR11575:SF6">
    <property type="entry name" value="2',3'-CYCLIC-NUCLEOTIDE 2'-PHOSPHODIESTERASE_3'-NUCLEOTIDASE"/>
    <property type="match status" value="1"/>
</dbReference>
<dbReference type="AlphaFoldDB" id="A0A0W1AS62"/>
<reference evidence="5 6" key="1">
    <citation type="journal article" date="2015" name="Int. Biodeterior. Biodegradation">
        <title>Physiological and genetic screening methods for the isolation of methyl tert-butyl ether-degrading bacteria for bioremediation purposes.</title>
        <authorList>
            <person name="Guisado I.M."/>
            <person name="Purswani J."/>
            <person name="Gonzalez Lopez J."/>
            <person name="Pozo C."/>
        </authorList>
    </citation>
    <scope>NUCLEOTIDE SEQUENCE [LARGE SCALE GENOMIC DNA]</scope>
    <source>
        <strain evidence="5 6">SH7</strain>
    </source>
</reference>
<evidence type="ECO:0000256" key="2">
    <source>
        <dbReference type="RuleBase" id="RU362119"/>
    </source>
</evidence>
<evidence type="ECO:0000313" key="6">
    <source>
        <dbReference type="Proteomes" id="UP000054709"/>
    </source>
</evidence>
<dbReference type="SUPFAM" id="SSF55816">
    <property type="entry name" value="5'-nucleotidase (syn. UDP-sugar hydrolase), C-terminal domain"/>
    <property type="match status" value="1"/>
</dbReference>